<dbReference type="GO" id="GO:0030234">
    <property type="term" value="F:enzyme regulator activity"/>
    <property type="evidence" value="ECO:0007669"/>
    <property type="project" value="InterPro"/>
</dbReference>
<dbReference type="GO" id="GO:0006808">
    <property type="term" value="P:regulation of nitrogen utilization"/>
    <property type="evidence" value="ECO:0007669"/>
    <property type="project" value="InterPro"/>
</dbReference>
<dbReference type="PRINTS" id="PR00340">
    <property type="entry name" value="PIIGLNB"/>
</dbReference>
<dbReference type="InterPro" id="IPR017918">
    <property type="entry name" value="N-reg_PII_CS"/>
</dbReference>
<comment type="similarity">
    <text evidence="1">Belongs to the P(II) protein family.</text>
</comment>
<dbReference type="InterPro" id="IPR002187">
    <property type="entry name" value="N-reg_PII"/>
</dbReference>
<dbReference type="GO" id="GO:0005524">
    <property type="term" value="F:ATP binding"/>
    <property type="evidence" value="ECO:0007669"/>
    <property type="project" value="TreeGrafter"/>
</dbReference>
<dbReference type="OrthoDB" id="9814202at2"/>
<dbReference type="InterPro" id="IPR011322">
    <property type="entry name" value="N-reg_PII-like_a/b"/>
</dbReference>
<proteinExistence type="inferred from homology"/>
<evidence type="ECO:0000256" key="1">
    <source>
        <dbReference type="RuleBase" id="RU003936"/>
    </source>
</evidence>
<dbReference type="Pfam" id="PF00543">
    <property type="entry name" value="P-II"/>
    <property type="match status" value="1"/>
</dbReference>
<name>A0A1M5UEA1_9FIRM</name>
<gene>
    <name evidence="2" type="ORF">SAMN02745823_00474</name>
</gene>
<dbReference type="InterPro" id="IPR015867">
    <property type="entry name" value="N-reg_PII/ATP_PRibTrfase_C"/>
</dbReference>
<sequence>MKKIDAFIRPEKLEEIKAHLQELHLNGLSVSQVMGFGKQKGWKEYVRGTEIDYNFLPKVKLEIVAADEQVENIVSKICEVAYTGSVGDGKIFVSEVLDAVRIRTREKGMDAIK</sequence>
<keyword evidence="3" id="KW-1185">Reference proteome</keyword>
<organism evidence="2 3">
    <name type="scientific">Sporobacter termitidis DSM 10068</name>
    <dbReference type="NCBI Taxonomy" id="1123282"/>
    <lineage>
        <taxon>Bacteria</taxon>
        <taxon>Bacillati</taxon>
        <taxon>Bacillota</taxon>
        <taxon>Clostridia</taxon>
        <taxon>Eubacteriales</taxon>
        <taxon>Oscillospiraceae</taxon>
        <taxon>Sporobacter</taxon>
    </lineage>
</organism>
<dbReference type="Gene3D" id="3.30.70.120">
    <property type="match status" value="1"/>
</dbReference>
<dbReference type="PANTHER" id="PTHR30115:SF11">
    <property type="entry name" value="NITROGEN REGULATORY PROTEIN P-II HOMOLOG"/>
    <property type="match status" value="1"/>
</dbReference>
<dbReference type="AlphaFoldDB" id="A0A1M5UEA1"/>
<dbReference type="EMBL" id="FQXV01000001">
    <property type="protein sequence ID" value="SHH61241.1"/>
    <property type="molecule type" value="Genomic_DNA"/>
</dbReference>
<dbReference type="PANTHER" id="PTHR30115">
    <property type="entry name" value="NITROGEN REGULATORY PROTEIN P-II"/>
    <property type="match status" value="1"/>
</dbReference>
<dbReference type="SMART" id="SM00938">
    <property type="entry name" value="P-II"/>
    <property type="match status" value="1"/>
</dbReference>
<dbReference type="STRING" id="1123282.SAMN02745823_00474"/>
<protein>
    <submittedName>
        <fullName evidence="2">Nitrogen regulatory protein P-II family</fullName>
    </submittedName>
</protein>
<evidence type="ECO:0000313" key="2">
    <source>
        <dbReference type="EMBL" id="SHH61241.1"/>
    </source>
</evidence>
<dbReference type="PROSITE" id="PS51343">
    <property type="entry name" value="PII_GLNB_DOM"/>
    <property type="match status" value="1"/>
</dbReference>
<dbReference type="SUPFAM" id="SSF54913">
    <property type="entry name" value="GlnB-like"/>
    <property type="match status" value="1"/>
</dbReference>
<dbReference type="GO" id="GO:0005829">
    <property type="term" value="C:cytosol"/>
    <property type="evidence" value="ECO:0007669"/>
    <property type="project" value="TreeGrafter"/>
</dbReference>
<dbReference type="RefSeq" id="WP_073076015.1">
    <property type="nucleotide sequence ID" value="NZ_FQXV01000001.1"/>
</dbReference>
<dbReference type="PROSITE" id="PS00638">
    <property type="entry name" value="PII_GLNB_CTER"/>
    <property type="match status" value="1"/>
</dbReference>
<accession>A0A1M5UEA1</accession>
<evidence type="ECO:0000313" key="3">
    <source>
        <dbReference type="Proteomes" id="UP000183995"/>
    </source>
</evidence>
<dbReference type="Proteomes" id="UP000183995">
    <property type="component" value="Unassembled WGS sequence"/>
</dbReference>
<reference evidence="2 3" key="1">
    <citation type="submission" date="2016-11" db="EMBL/GenBank/DDBJ databases">
        <authorList>
            <person name="Jaros S."/>
            <person name="Januszkiewicz K."/>
            <person name="Wedrychowicz H."/>
        </authorList>
    </citation>
    <scope>NUCLEOTIDE SEQUENCE [LARGE SCALE GENOMIC DNA]</scope>
    <source>
        <strain evidence="2 3">DSM 10068</strain>
    </source>
</reference>